<dbReference type="EMBL" id="JAHRIP010009592">
    <property type="protein sequence ID" value="MEQ2282790.1"/>
    <property type="molecule type" value="Genomic_DNA"/>
</dbReference>
<keyword evidence="2" id="KW-1185">Reference proteome</keyword>
<comment type="caution">
    <text evidence="1">The sequence shown here is derived from an EMBL/GenBank/DDBJ whole genome shotgun (WGS) entry which is preliminary data.</text>
</comment>
<evidence type="ECO:0000313" key="1">
    <source>
        <dbReference type="EMBL" id="MEQ2282790.1"/>
    </source>
</evidence>
<dbReference type="Proteomes" id="UP001469553">
    <property type="component" value="Unassembled WGS sequence"/>
</dbReference>
<evidence type="ECO:0000313" key="2">
    <source>
        <dbReference type="Proteomes" id="UP001469553"/>
    </source>
</evidence>
<proteinExistence type="predicted"/>
<gene>
    <name evidence="1" type="ORF">AMECASPLE_004422</name>
</gene>
<protein>
    <submittedName>
        <fullName evidence="1">Uncharacterized protein</fullName>
    </submittedName>
</protein>
<name>A0ABV0XMX1_9TELE</name>
<reference evidence="1 2" key="1">
    <citation type="submission" date="2021-06" db="EMBL/GenBank/DDBJ databases">
        <authorList>
            <person name="Palmer J.M."/>
        </authorList>
    </citation>
    <scope>NUCLEOTIDE SEQUENCE [LARGE SCALE GENOMIC DNA]</scope>
    <source>
        <strain evidence="1 2">AS_MEX2019</strain>
        <tissue evidence="1">Muscle</tissue>
    </source>
</reference>
<organism evidence="1 2">
    <name type="scientific">Ameca splendens</name>
    <dbReference type="NCBI Taxonomy" id="208324"/>
    <lineage>
        <taxon>Eukaryota</taxon>
        <taxon>Metazoa</taxon>
        <taxon>Chordata</taxon>
        <taxon>Craniata</taxon>
        <taxon>Vertebrata</taxon>
        <taxon>Euteleostomi</taxon>
        <taxon>Actinopterygii</taxon>
        <taxon>Neopterygii</taxon>
        <taxon>Teleostei</taxon>
        <taxon>Neoteleostei</taxon>
        <taxon>Acanthomorphata</taxon>
        <taxon>Ovalentaria</taxon>
        <taxon>Atherinomorphae</taxon>
        <taxon>Cyprinodontiformes</taxon>
        <taxon>Goodeidae</taxon>
        <taxon>Ameca</taxon>
    </lineage>
</organism>
<accession>A0ABV0XMX1</accession>
<sequence length="104" mass="12149">MLSSYNNKLKCVLLRFDPADQHKVLHNCEAKGKDSFFFTNKNIKGNQFLFSPLYSYTLNKIQSNQLPSEVSKKEPGHDWTNNIIENKEGTREVWDTFDETFQAE</sequence>